<feature type="domain" description="Nucleotide-diphospho-sugar transferase" evidence="3">
    <location>
        <begin position="196"/>
        <end position="348"/>
    </location>
</feature>
<dbReference type="InterPro" id="IPR005069">
    <property type="entry name" value="Nucl-diP-sugar_transferase"/>
</dbReference>
<dbReference type="Proteomes" id="UP001307849">
    <property type="component" value="Unassembled WGS sequence"/>
</dbReference>
<keyword evidence="2" id="KW-0472">Membrane</keyword>
<reference evidence="4 5" key="1">
    <citation type="submission" date="2019-10" db="EMBL/GenBank/DDBJ databases">
        <authorList>
            <person name="Palmer J.M."/>
        </authorList>
    </citation>
    <scope>NUCLEOTIDE SEQUENCE [LARGE SCALE GENOMIC DNA]</scope>
    <source>
        <strain evidence="4 5">TWF506</strain>
    </source>
</reference>
<gene>
    <name evidence="4" type="ORF">TWF506_009624</name>
</gene>
<evidence type="ECO:0000313" key="4">
    <source>
        <dbReference type="EMBL" id="KAK6510519.1"/>
    </source>
</evidence>
<name>A0AAN8NBV7_9PEZI</name>
<feature type="compositionally biased region" description="Basic and acidic residues" evidence="1">
    <location>
        <begin position="100"/>
        <end position="110"/>
    </location>
</feature>
<keyword evidence="2" id="KW-0812">Transmembrane</keyword>
<accession>A0AAN8NBV7</accession>
<dbReference type="EMBL" id="JAVHJM010000007">
    <property type="protein sequence ID" value="KAK6510519.1"/>
    <property type="molecule type" value="Genomic_DNA"/>
</dbReference>
<feature type="region of interest" description="Disordered" evidence="1">
    <location>
        <begin position="91"/>
        <end position="112"/>
    </location>
</feature>
<evidence type="ECO:0000259" key="3">
    <source>
        <dbReference type="Pfam" id="PF03407"/>
    </source>
</evidence>
<proteinExistence type="predicted"/>
<sequence>MDSVKELPDLFKNSSPTTMRRLRTSFLAFGLTTLAVSMYLLWNYGATLPRVFHGIEDVDDSVQGGVSVDPAATNIQSIDITSISTSIAAAPESSSVPTQDSHDQSDKGAGLDESGSTHLPYFDLVWWLRSIGRFPGEPMIFMIASNADMALTFNMHETLEKYGRANNFFILCLEKACLGAPEVFTYDVVGMNKNSVKIAASIQMLRERFSFIFIDPDVYLTGSVDPFSAMLPLDKPEWDIQFFPGPARGSKGIDASFFFARPNEPTKEFFKRVKKNWKETGDQDLNSLMNIVAFEMFSGDGSLNMKTLGSKEFKGWGDMIEWESKNFNNKEAINAIQNETAVVHMTCVEPSLRSYIARNFGAWYNVESYYSGKRKFLAIKGLEGDASHASKIIGFAAKVAMDSFRTLIFPSSAILTQARKNAQTGASDYVTVPEFPAYRIVSPSSLYALSLRIVEATYLNNRARYTDEKLTEETIIMGNGHSAKDPTTGKPVVVKTVLDKAKVDIIWLDMGSGRWWDLDASGAMATYTREVQDVIKTCSNANEEFFECNKRCI</sequence>
<evidence type="ECO:0000256" key="1">
    <source>
        <dbReference type="SAM" id="MobiDB-lite"/>
    </source>
</evidence>
<comment type="caution">
    <text evidence="4">The sequence shown here is derived from an EMBL/GenBank/DDBJ whole genome shotgun (WGS) entry which is preliminary data.</text>
</comment>
<keyword evidence="2" id="KW-1133">Transmembrane helix</keyword>
<protein>
    <recommendedName>
        <fullName evidence="3">Nucleotide-diphospho-sugar transferase domain-containing protein</fullName>
    </recommendedName>
</protein>
<dbReference type="AlphaFoldDB" id="A0AAN8NBV7"/>
<feature type="transmembrane region" description="Helical" evidence="2">
    <location>
        <begin position="21"/>
        <end position="42"/>
    </location>
</feature>
<evidence type="ECO:0000313" key="5">
    <source>
        <dbReference type="Proteomes" id="UP001307849"/>
    </source>
</evidence>
<dbReference type="Pfam" id="PF03407">
    <property type="entry name" value="Nucleotid_trans"/>
    <property type="match status" value="1"/>
</dbReference>
<evidence type="ECO:0000256" key="2">
    <source>
        <dbReference type="SAM" id="Phobius"/>
    </source>
</evidence>
<keyword evidence="5" id="KW-1185">Reference proteome</keyword>
<organism evidence="4 5">
    <name type="scientific">Arthrobotrys conoides</name>
    <dbReference type="NCBI Taxonomy" id="74498"/>
    <lineage>
        <taxon>Eukaryota</taxon>
        <taxon>Fungi</taxon>
        <taxon>Dikarya</taxon>
        <taxon>Ascomycota</taxon>
        <taxon>Pezizomycotina</taxon>
        <taxon>Orbiliomycetes</taxon>
        <taxon>Orbiliales</taxon>
        <taxon>Orbiliaceae</taxon>
        <taxon>Arthrobotrys</taxon>
    </lineage>
</organism>